<feature type="chain" id="PRO_5039277464" evidence="3">
    <location>
        <begin position="29"/>
        <end position="960"/>
    </location>
</feature>
<dbReference type="SUPFAM" id="SSF53850">
    <property type="entry name" value="Periplasmic binding protein-like II"/>
    <property type="match status" value="1"/>
</dbReference>
<accession>A0A939SCY5</accession>
<feature type="compositionally biased region" description="Acidic residues" evidence="1">
    <location>
        <begin position="871"/>
        <end position="914"/>
    </location>
</feature>
<evidence type="ECO:0000313" key="5">
    <source>
        <dbReference type="Proteomes" id="UP000664382"/>
    </source>
</evidence>
<keyword evidence="3" id="KW-0732">Signal</keyword>
<dbReference type="AlphaFoldDB" id="A0A939SCY5"/>
<comment type="caution">
    <text evidence="4">The sequence shown here is derived from an EMBL/GenBank/DDBJ whole genome shotgun (WGS) entry which is preliminary data.</text>
</comment>
<feature type="transmembrane region" description="Helical" evidence="2">
    <location>
        <begin position="930"/>
        <end position="952"/>
    </location>
</feature>
<proteinExistence type="predicted"/>
<gene>
    <name evidence="4" type="ORF">J4H92_12845</name>
</gene>
<keyword evidence="2" id="KW-0812">Transmembrane</keyword>
<dbReference type="Gene3D" id="3.40.190.10">
    <property type="entry name" value="Periplasmic binding protein-like II"/>
    <property type="match status" value="2"/>
</dbReference>
<evidence type="ECO:0000313" key="4">
    <source>
        <dbReference type="EMBL" id="MBO1902833.1"/>
    </source>
</evidence>
<keyword evidence="5" id="KW-1185">Reference proteome</keyword>
<feature type="region of interest" description="Disordered" evidence="1">
    <location>
        <begin position="415"/>
        <end position="453"/>
    </location>
</feature>
<organism evidence="4 5">
    <name type="scientific">Leucobacter weissii</name>
    <dbReference type="NCBI Taxonomy" id="1983706"/>
    <lineage>
        <taxon>Bacteria</taxon>
        <taxon>Bacillati</taxon>
        <taxon>Actinomycetota</taxon>
        <taxon>Actinomycetes</taxon>
        <taxon>Micrococcales</taxon>
        <taxon>Microbacteriaceae</taxon>
        <taxon>Leucobacter</taxon>
    </lineage>
</organism>
<dbReference type="RefSeq" id="WP_208098597.1">
    <property type="nucleotide sequence ID" value="NZ_JAGDYM010000015.1"/>
</dbReference>
<keyword evidence="2" id="KW-1133">Transmembrane helix</keyword>
<dbReference type="Proteomes" id="UP000664382">
    <property type="component" value="Unassembled WGS sequence"/>
</dbReference>
<evidence type="ECO:0000256" key="3">
    <source>
        <dbReference type="SAM" id="SignalP"/>
    </source>
</evidence>
<reference evidence="4" key="1">
    <citation type="submission" date="2021-03" db="EMBL/GenBank/DDBJ databases">
        <title>Leucobacter chromiisoli sp. nov., isolated from chromium-containing soil of chemical plant.</title>
        <authorList>
            <person name="Xu Z."/>
        </authorList>
    </citation>
    <scope>NUCLEOTIDE SEQUENCE</scope>
    <source>
        <strain evidence="4">S27</strain>
    </source>
</reference>
<dbReference type="EMBL" id="JAGDYM010000015">
    <property type="protein sequence ID" value="MBO1902833.1"/>
    <property type="molecule type" value="Genomic_DNA"/>
</dbReference>
<sequence length="960" mass="103336">MKRAPLYLRAGGVGLIVAALVSSSLATAAVLFQPDSAEAAPVTQNATTTASAVTLTNAKNALVSEDAPFPDLKVTVSQTKDLVNQGIRITWTGGKRSSRPSGSNGGENFLQIAQCWGEDKDNPGHPDRRTCQYGGTLGYGSMRDATQGRTQVADQDKRYTVAEARGRVYTGIPFVAVNSRGSVDDRKAPSDRVVTAIQRDANSSVYYDGNPGWAIKRDGNAVDLNTNTFFTRNTTNEVNWAPSSADGSGSVPFEVQTAMQSPGLGCGNVAAGSSKAQSCWLVIIPRGEKDNGSNSIDKPGIWWDSWEHHVATKLEFRPLGSRCDIGTQEQQIAGSELLVNVIASWQPQLCSGKNGAAFVHRIGAETDALRDASGTTPSALALTSLPLDTANAGLDKDPLAYAPIALSGLSISFAIDSSPQTSPREPTEPTEPTKPAEPTRPPEPDHPGENATPEELEDWEADYSQWQKDFKQWKTAMTTWRKDLQQWEIDVKQWRRDFAKWEVAHEEWESTRESWEKTEQRRGQPMTQLNLTPRLLAKLLTASYTESFPVGADTKHISGNPRTIVQDPDFWQHNGGADGEWAKQSIVGVSVSDALMPEGRSDLATRLWEYVYANAEAAAWLNGAADQWGTKVNPYYSTNAKINPTKTAFSLPRDNFPKADPTEKADTTTSDPAHGTGPIDLVINRPYTSDFTNGAYSVLRGDGKVLGDWDKFSIPNKYGKAPRQLFGNQSVIALTTAPAAEQYQTATAALLNPAGRFVLPTRAGMSAAAAAMVPDTTQPKVALFNPNSSAAKEADTAYPLTMPVYAALNPAQTDYDLRSSYAGLIRYAVQKGQRPGTDIGRLPPGYAPLSQEWVKQALAAADEIQGKAPEDEKDPDADPESPADPDADGESPDSPDSESDPDTVDEIDSPEEEPLALAGGTTPDDPLNGLLVYAVPAGLLTGLAAAASVPFIGRFRAREQ</sequence>
<protein>
    <submittedName>
        <fullName evidence="4">Uncharacterized protein</fullName>
    </submittedName>
</protein>
<dbReference type="PROSITE" id="PS50276">
    <property type="entry name" value="PANCREATIC_HORMONE_2"/>
    <property type="match status" value="1"/>
</dbReference>
<evidence type="ECO:0000256" key="2">
    <source>
        <dbReference type="SAM" id="Phobius"/>
    </source>
</evidence>
<name>A0A939SCY5_9MICO</name>
<feature type="compositionally biased region" description="Basic and acidic residues" evidence="1">
    <location>
        <begin position="655"/>
        <end position="666"/>
    </location>
</feature>
<feature type="region of interest" description="Disordered" evidence="1">
    <location>
        <begin position="867"/>
        <end position="929"/>
    </location>
</feature>
<evidence type="ECO:0000256" key="1">
    <source>
        <dbReference type="SAM" id="MobiDB-lite"/>
    </source>
</evidence>
<feature type="region of interest" description="Disordered" evidence="1">
    <location>
        <begin position="647"/>
        <end position="678"/>
    </location>
</feature>
<keyword evidence="2" id="KW-0472">Membrane</keyword>
<feature type="signal peptide" evidence="3">
    <location>
        <begin position="1"/>
        <end position="28"/>
    </location>
</feature>